<keyword evidence="6" id="KW-0067">ATP-binding</keyword>
<dbReference type="InterPro" id="IPR035965">
    <property type="entry name" value="PAS-like_dom_sf"/>
</dbReference>
<dbReference type="SMART" id="SM00086">
    <property type="entry name" value="PAC"/>
    <property type="match status" value="1"/>
</dbReference>
<dbReference type="Pfam" id="PF08448">
    <property type="entry name" value="PAS_4"/>
    <property type="match status" value="1"/>
</dbReference>
<dbReference type="CDD" id="cd00130">
    <property type="entry name" value="PAS"/>
    <property type="match status" value="1"/>
</dbReference>
<evidence type="ECO:0000313" key="12">
    <source>
        <dbReference type="Proteomes" id="UP000317355"/>
    </source>
</evidence>
<dbReference type="Gene3D" id="3.30.450.20">
    <property type="entry name" value="PAS domain"/>
    <property type="match status" value="2"/>
</dbReference>
<feature type="domain" description="Histidine kinase" evidence="8">
    <location>
        <begin position="453"/>
        <end position="710"/>
    </location>
</feature>
<dbReference type="InterPro" id="IPR000700">
    <property type="entry name" value="PAS-assoc_C"/>
</dbReference>
<keyword evidence="5" id="KW-0418">Kinase</keyword>
<dbReference type="InterPro" id="IPR003018">
    <property type="entry name" value="GAF"/>
</dbReference>
<dbReference type="InterPro" id="IPR005467">
    <property type="entry name" value="His_kinase_dom"/>
</dbReference>
<evidence type="ECO:0000259" key="8">
    <source>
        <dbReference type="PROSITE" id="PS50109"/>
    </source>
</evidence>
<evidence type="ECO:0000259" key="10">
    <source>
        <dbReference type="PROSITE" id="PS50113"/>
    </source>
</evidence>
<dbReference type="Gene3D" id="3.30.565.10">
    <property type="entry name" value="Histidine kinase-like ATPase, C-terminal domain"/>
    <property type="match status" value="1"/>
</dbReference>
<dbReference type="InterPro" id="IPR000014">
    <property type="entry name" value="PAS"/>
</dbReference>
<name>A0A558DF44_9GAMM</name>
<gene>
    <name evidence="11" type="ORF">FHK82_01325</name>
</gene>
<dbReference type="PROSITE" id="PS50109">
    <property type="entry name" value="HIS_KIN"/>
    <property type="match status" value="1"/>
</dbReference>
<evidence type="ECO:0000256" key="2">
    <source>
        <dbReference type="ARBA" id="ARBA00012438"/>
    </source>
</evidence>
<reference evidence="11 12" key="1">
    <citation type="submission" date="2019-07" db="EMBL/GenBank/DDBJ databases">
        <title>The pathways for chlorine oxyanion respiration interact through the shared metabolite chlorate.</title>
        <authorList>
            <person name="Barnum T.P."/>
            <person name="Cheng Y."/>
            <person name="Hill K.A."/>
            <person name="Lucas L.N."/>
            <person name="Carlson H.K."/>
            <person name="Coates J.D."/>
        </authorList>
    </citation>
    <scope>NUCLEOTIDE SEQUENCE [LARGE SCALE GENOMIC DNA]</scope>
    <source>
        <strain evidence="11">BK-3</strain>
    </source>
</reference>
<comment type="catalytic activity">
    <reaction evidence="1">
        <text>ATP + protein L-histidine = ADP + protein N-phospho-L-histidine.</text>
        <dbReference type="EC" id="2.7.13.3"/>
    </reaction>
</comment>
<dbReference type="SUPFAM" id="SSF55874">
    <property type="entry name" value="ATPase domain of HSP90 chaperone/DNA topoisomerase II/histidine kinase"/>
    <property type="match status" value="1"/>
</dbReference>
<evidence type="ECO:0000259" key="9">
    <source>
        <dbReference type="PROSITE" id="PS50112"/>
    </source>
</evidence>
<dbReference type="SUPFAM" id="SSF55785">
    <property type="entry name" value="PYP-like sensor domain (PAS domain)"/>
    <property type="match status" value="2"/>
</dbReference>
<dbReference type="Pfam" id="PF13426">
    <property type="entry name" value="PAS_9"/>
    <property type="match status" value="1"/>
</dbReference>
<dbReference type="Proteomes" id="UP000317355">
    <property type="component" value="Unassembled WGS sequence"/>
</dbReference>
<evidence type="ECO:0000313" key="11">
    <source>
        <dbReference type="EMBL" id="TVT59649.1"/>
    </source>
</evidence>
<dbReference type="Pfam" id="PF02518">
    <property type="entry name" value="HATPase_c"/>
    <property type="match status" value="1"/>
</dbReference>
<dbReference type="SMART" id="SM00387">
    <property type="entry name" value="HATPase_c"/>
    <property type="match status" value="1"/>
</dbReference>
<dbReference type="GO" id="GO:0000160">
    <property type="term" value="P:phosphorelay signal transduction system"/>
    <property type="evidence" value="ECO:0007669"/>
    <property type="project" value="UniProtKB-KW"/>
</dbReference>
<dbReference type="SUPFAM" id="SSF55781">
    <property type="entry name" value="GAF domain-like"/>
    <property type="match status" value="1"/>
</dbReference>
<feature type="domain" description="PAC" evidence="10">
    <location>
        <begin position="383"/>
        <end position="433"/>
    </location>
</feature>
<accession>A0A558DF44</accession>
<dbReference type="PROSITE" id="PS50113">
    <property type="entry name" value="PAC"/>
    <property type="match status" value="1"/>
</dbReference>
<dbReference type="SMART" id="SM00065">
    <property type="entry name" value="GAF"/>
    <property type="match status" value="1"/>
</dbReference>
<dbReference type="InterPro" id="IPR003594">
    <property type="entry name" value="HATPase_dom"/>
</dbReference>
<protein>
    <recommendedName>
        <fullName evidence="2">histidine kinase</fullName>
        <ecNumber evidence="2">2.7.13.3</ecNumber>
    </recommendedName>
</protein>
<feature type="domain" description="PAS" evidence="9">
    <location>
        <begin position="305"/>
        <end position="358"/>
    </location>
</feature>
<dbReference type="EMBL" id="VMRY01000003">
    <property type="protein sequence ID" value="TVT59649.1"/>
    <property type="molecule type" value="Genomic_DNA"/>
</dbReference>
<keyword evidence="3" id="KW-0808">Transferase</keyword>
<dbReference type="PANTHER" id="PTHR43065:SF46">
    <property type="entry name" value="C4-DICARBOXYLATE TRANSPORT SENSOR PROTEIN DCTB"/>
    <property type="match status" value="1"/>
</dbReference>
<dbReference type="InterPro" id="IPR036890">
    <property type="entry name" value="HATPase_C_sf"/>
</dbReference>
<dbReference type="EC" id="2.7.13.3" evidence="2"/>
<evidence type="ECO:0000256" key="4">
    <source>
        <dbReference type="ARBA" id="ARBA00022741"/>
    </source>
</evidence>
<dbReference type="NCBIfam" id="TIGR00229">
    <property type="entry name" value="sensory_box"/>
    <property type="match status" value="1"/>
</dbReference>
<dbReference type="PRINTS" id="PR00344">
    <property type="entry name" value="BCTRLSENSOR"/>
</dbReference>
<evidence type="ECO:0000256" key="1">
    <source>
        <dbReference type="ARBA" id="ARBA00000085"/>
    </source>
</evidence>
<dbReference type="Gene3D" id="1.10.287.130">
    <property type="match status" value="1"/>
</dbReference>
<dbReference type="GO" id="GO:0004673">
    <property type="term" value="F:protein histidine kinase activity"/>
    <property type="evidence" value="ECO:0007669"/>
    <property type="project" value="UniProtKB-EC"/>
</dbReference>
<dbReference type="Gene3D" id="3.30.450.40">
    <property type="match status" value="1"/>
</dbReference>
<dbReference type="InterPro" id="IPR001610">
    <property type="entry name" value="PAC"/>
</dbReference>
<dbReference type="InterPro" id="IPR029016">
    <property type="entry name" value="GAF-like_dom_sf"/>
</dbReference>
<feature type="domain" description="PAS" evidence="9">
    <location>
        <begin position="180"/>
        <end position="250"/>
    </location>
</feature>
<dbReference type="InterPro" id="IPR013656">
    <property type="entry name" value="PAS_4"/>
</dbReference>
<dbReference type="PROSITE" id="PS50112">
    <property type="entry name" value="PAS"/>
    <property type="match status" value="2"/>
</dbReference>
<evidence type="ECO:0000256" key="5">
    <source>
        <dbReference type="ARBA" id="ARBA00022777"/>
    </source>
</evidence>
<dbReference type="GO" id="GO:0005524">
    <property type="term" value="F:ATP binding"/>
    <property type="evidence" value="ECO:0007669"/>
    <property type="project" value="UniProtKB-KW"/>
</dbReference>
<evidence type="ECO:0000256" key="7">
    <source>
        <dbReference type="ARBA" id="ARBA00023012"/>
    </source>
</evidence>
<dbReference type="AlphaFoldDB" id="A0A558DF44"/>
<dbReference type="SMART" id="SM00091">
    <property type="entry name" value="PAS"/>
    <property type="match status" value="2"/>
</dbReference>
<dbReference type="PANTHER" id="PTHR43065">
    <property type="entry name" value="SENSOR HISTIDINE KINASE"/>
    <property type="match status" value="1"/>
</dbReference>
<dbReference type="Pfam" id="PF13185">
    <property type="entry name" value="GAF_2"/>
    <property type="match status" value="1"/>
</dbReference>
<evidence type="ECO:0000256" key="3">
    <source>
        <dbReference type="ARBA" id="ARBA00022679"/>
    </source>
</evidence>
<sequence>MSDEKYTDWERAARESGLHLVLVLLLQVQLANRSLRDCLKDALVITLTAPFSALLPSGAIFLANRDTHELELLVERNLADPLKTLCKKVPYGTCLCGRAAEQGEIIHVDHVNHQHEIVFDGIKPHGHYNVPIKSGSKVLGVMVLYLPEGHARDEEEVRFLETAALVLAGIIERKRFEEQQESHYQSLIENLPQRLFYKDAESRYVSCNRLYAKDLGIQPGDISGRFDTDFYPLEQAEQFVREDQHVMQTGQILEQDTVRNFQGIESSYHRLKAPLRDTAGAVIGVFGMYWDNSQEKRSQAALKESEEKFAAMANSAQDAIVMVNQNEEVVFWNMASESMFGFHVEDIVGQRLDDWIEPGTSRDEFARLVANLTTPGRDRSTGKTMELTALRKGREPFPIELSISALQLKGQWHVIGIMRDISERKRVEQEKQLMEVQLRQAQKLESIGQLAAGISHEINTPTQFVGDNTQFFKEAVGNLESLIETYQALIQGVESGAELALMIQAVKDKEEEIDLEFLREELPRAVDQSIEGVERIAKIVRAMKEFSHPGVVDMVETDINRALKTTLEVSRNEWKYVAEITLDLADDLPKVLCVPDQINQVFLNLIVNAAHAISDTLQEGGARMGMITVSTQKRDDSVEIRISDTGTGVPDDIKGRIFDPFFTTKVVGKGTGQGLCIAFTTVAERHGGNLRVEDNPEGGAVFIVNLPLNRQAVEGVADSETLTAEQGS</sequence>
<dbReference type="InterPro" id="IPR004358">
    <property type="entry name" value="Sig_transdc_His_kin-like_C"/>
</dbReference>
<keyword evidence="4" id="KW-0547">Nucleotide-binding</keyword>
<organism evidence="11 12">
    <name type="scientific">Sedimenticola thiotaurini</name>
    <dbReference type="NCBI Taxonomy" id="1543721"/>
    <lineage>
        <taxon>Bacteria</taxon>
        <taxon>Pseudomonadati</taxon>
        <taxon>Pseudomonadota</taxon>
        <taxon>Gammaproteobacteria</taxon>
        <taxon>Chromatiales</taxon>
        <taxon>Sedimenticolaceae</taxon>
        <taxon>Sedimenticola</taxon>
    </lineage>
</organism>
<keyword evidence="7" id="KW-0902">Two-component regulatory system</keyword>
<proteinExistence type="predicted"/>
<evidence type="ECO:0000256" key="6">
    <source>
        <dbReference type="ARBA" id="ARBA00022840"/>
    </source>
</evidence>
<comment type="caution">
    <text evidence="11">The sequence shown here is derived from an EMBL/GenBank/DDBJ whole genome shotgun (WGS) entry which is preliminary data.</text>
</comment>